<evidence type="ECO:0000259" key="2">
    <source>
        <dbReference type="Pfam" id="PF13590"/>
    </source>
</evidence>
<keyword evidence="1" id="KW-0732">Signal</keyword>
<dbReference type="RefSeq" id="WP_255897910.1">
    <property type="nucleotide sequence ID" value="NZ_JAFMZO010000001.1"/>
</dbReference>
<feature type="signal peptide" evidence="1">
    <location>
        <begin position="1"/>
        <end position="22"/>
    </location>
</feature>
<accession>A0ABW4ZJN0</accession>
<dbReference type="EMBL" id="JBHUHZ010000001">
    <property type="protein sequence ID" value="MFD2162077.1"/>
    <property type="molecule type" value="Genomic_DNA"/>
</dbReference>
<evidence type="ECO:0000313" key="3">
    <source>
        <dbReference type="EMBL" id="MFD2162077.1"/>
    </source>
</evidence>
<dbReference type="InterPro" id="IPR025411">
    <property type="entry name" value="DUF4136"/>
</dbReference>
<reference evidence="4" key="1">
    <citation type="journal article" date="2019" name="Int. J. Syst. Evol. Microbiol.">
        <title>The Global Catalogue of Microorganisms (GCM) 10K type strain sequencing project: providing services to taxonomists for standard genome sequencing and annotation.</title>
        <authorList>
            <consortium name="The Broad Institute Genomics Platform"/>
            <consortium name="The Broad Institute Genome Sequencing Center for Infectious Disease"/>
            <person name="Wu L."/>
            <person name="Ma J."/>
        </authorList>
    </citation>
    <scope>NUCLEOTIDE SEQUENCE [LARGE SCALE GENOMIC DNA]</scope>
    <source>
        <strain evidence="4">KCTC 42217</strain>
    </source>
</reference>
<sequence length="199" mass="23041">MDKVRKLMFSMMLATLILSACSSYNFYTVSNDKVDISKYQTYAWVPGSESKASKYYENDIAEDKMIVAVNRELNNRGFKVNSRKPDLLIRYTAVVDNKSRVVNDPVYYQPAARYVPRLGYYQGRRFYYYQYYRPFPVYAGTETRKVQFEEGNIVIDLIDRNSSKVIWRGVAKGAVNNPEKAVNDIPKVVGKIFNRLSAN</sequence>
<dbReference type="Pfam" id="PF13590">
    <property type="entry name" value="DUF4136"/>
    <property type="match status" value="1"/>
</dbReference>
<feature type="domain" description="DUF4136" evidence="2">
    <location>
        <begin position="30"/>
        <end position="194"/>
    </location>
</feature>
<comment type="caution">
    <text evidence="3">The sequence shown here is derived from an EMBL/GenBank/DDBJ whole genome shotgun (WGS) entry which is preliminary data.</text>
</comment>
<feature type="chain" id="PRO_5046126292" evidence="1">
    <location>
        <begin position="23"/>
        <end position="199"/>
    </location>
</feature>
<proteinExistence type="predicted"/>
<name>A0ABW4ZJN0_9SPHI</name>
<keyword evidence="4" id="KW-1185">Reference proteome</keyword>
<dbReference type="Gene3D" id="3.30.160.670">
    <property type="match status" value="1"/>
</dbReference>
<organism evidence="3 4">
    <name type="scientific">Paradesertivirga mongoliensis</name>
    <dbReference type="NCBI Taxonomy" id="2100740"/>
    <lineage>
        <taxon>Bacteria</taxon>
        <taxon>Pseudomonadati</taxon>
        <taxon>Bacteroidota</taxon>
        <taxon>Sphingobacteriia</taxon>
        <taxon>Sphingobacteriales</taxon>
        <taxon>Sphingobacteriaceae</taxon>
        <taxon>Paradesertivirga</taxon>
    </lineage>
</organism>
<evidence type="ECO:0000256" key="1">
    <source>
        <dbReference type="SAM" id="SignalP"/>
    </source>
</evidence>
<dbReference type="PROSITE" id="PS51257">
    <property type="entry name" value="PROKAR_LIPOPROTEIN"/>
    <property type="match status" value="1"/>
</dbReference>
<dbReference type="Proteomes" id="UP001597387">
    <property type="component" value="Unassembled WGS sequence"/>
</dbReference>
<evidence type="ECO:0000313" key="4">
    <source>
        <dbReference type="Proteomes" id="UP001597387"/>
    </source>
</evidence>
<protein>
    <submittedName>
        <fullName evidence="3">DUF4136 domain-containing protein</fullName>
    </submittedName>
</protein>
<gene>
    <name evidence="3" type="ORF">ACFSJU_06705</name>
</gene>